<dbReference type="GO" id="GO:0046081">
    <property type="term" value="P:dUTP catabolic process"/>
    <property type="evidence" value="ECO:0007669"/>
    <property type="project" value="TreeGrafter"/>
</dbReference>
<sequence>MNPDCASIATIQNVIDRLLGEGGCPWDRKQTPLSLCDYVVEEAFELVSAIRSGDAVESCEELGDVLFLLLFIATLEDRAGRYTLSDVAETNAAKMIRRHPHVYGDTVVANQEELLRNWERIKRGEKKDADAPAGVFGSLPEGLPPLLKAYRIHSKAARTGFTWEDDQAARAQFEAELAEFDAACAEGDAERMEEEYGDALFTLVELGRRKGIKANAALDRANLKFLARFRRMEELARGRGQEFPDLSPAEMNRLWDEVKAEGRG</sequence>
<protein>
    <submittedName>
        <fullName evidence="2">ATP diphosphatase</fullName>
    </submittedName>
</protein>
<dbReference type="Pfam" id="PF03819">
    <property type="entry name" value="MazG"/>
    <property type="match status" value="1"/>
</dbReference>
<dbReference type="InterPro" id="IPR011551">
    <property type="entry name" value="NTP_PyrPHydrolase_MazG"/>
</dbReference>
<reference evidence="2 3" key="1">
    <citation type="submission" date="2017-06" db="EMBL/GenBank/DDBJ databases">
        <authorList>
            <person name="Kim H.J."/>
            <person name="Triplett B.A."/>
        </authorList>
    </citation>
    <scope>NUCLEOTIDE SEQUENCE [LARGE SCALE GENOMIC DNA]</scope>
    <source>
        <strain evidence="2 3">DSM 13116</strain>
    </source>
</reference>
<dbReference type="GO" id="GO:0046076">
    <property type="term" value="P:dTTP catabolic process"/>
    <property type="evidence" value="ECO:0007669"/>
    <property type="project" value="TreeGrafter"/>
</dbReference>
<dbReference type="GO" id="GO:0047429">
    <property type="term" value="F:nucleoside triphosphate diphosphatase activity"/>
    <property type="evidence" value="ECO:0007669"/>
    <property type="project" value="InterPro"/>
</dbReference>
<organism evidence="2 3">
    <name type="scientific">Humidesulfovibrio mexicanus</name>
    <dbReference type="NCBI Taxonomy" id="147047"/>
    <lineage>
        <taxon>Bacteria</taxon>
        <taxon>Pseudomonadati</taxon>
        <taxon>Thermodesulfobacteriota</taxon>
        <taxon>Desulfovibrionia</taxon>
        <taxon>Desulfovibrionales</taxon>
        <taxon>Desulfovibrionaceae</taxon>
        <taxon>Humidesulfovibrio</taxon>
    </lineage>
</organism>
<dbReference type="NCBIfam" id="TIGR00444">
    <property type="entry name" value="mazG"/>
    <property type="match status" value="1"/>
</dbReference>
<gene>
    <name evidence="2" type="ORF">SAMN04488503_1185</name>
</gene>
<evidence type="ECO:0000259" key="1">
    <source>
        <dbReference type="Pfam" id="PF03819"/>
    </source>
</evidence>
<dbReference type="NCBIfam" id="NF007113">
    <property type="entry name" value="PRK09562.1"/>
    <property type="match status" value="1"/>
</dbReference>
<dbReference type="CDD" id="cd11528">
    <property type="entry name" value="NTP-PPase_MazG_Nterm"/>
    <property type="match status" value="1"/>
</dbReference>
<proteinExistence type="predicted"/>
<dbReference type="AlphaFoldDB" id="A0A238Z395"/>
<dbReference type="InterPro" id="IPR004518">
    <property type="entry name" value="MazG-like_dom"/>
</dbReference>
<dbReference type="InterPro" id="IPR048015">
    <property type="entry name" value="NTP-PPase_MazG-like_N"/>
</dbReference>
<dbReference type="RefSeq" id="WP_089272697.1">
    <property type="nucleotide sequence ID" value="NZ_FZOC01000002.1"/>
</dbReference>
<dbReference type="GO" id="GO:0046047">
    <property type="term" value="P:TTP catabolic process"/>
    <property type="evidence" value="ECO:0007669"/>
    <property type="project" value="TreeGrafter"/>
</dbReference>
<evidence type="ECO:0000313" key="2">
    <source>
        <dbReference type="EMBL" id="SNR77448.1"/>
    </source>
</evidence>
<name>A0A238Z395_9BACT</name>
<keyword evidence="3" id="KW-1185">Reference proteome</keyword>
<dbReference type="Gene3D" id="1.10.287.1080">
    <property type="entry name" value="MazG-like"/>
    <property type="match status" value="2"/>
</dbReference>
<dbReference type="CDD" id="cd11529">
    <property type="entry name" value="NTP-PPase_MazG_Cterm"/>
    <property type="match status" value="1"/>
</dbReference>
<dbReference type="GO" id="GO:0046052">
    <property type="term" value="P:UTP catabolic process"/>
    <property type="evidence" value="ECO:0007669"/>
    <property type="project" value="TreeGrafter"/>
</dbReference>
<feature type="domain" description="NTP pyrophosphohydrolase MazG-like" evidence="1">
    <location>
        <begin position="30"/>
        <end position="102"/>
    </location>
</feature>
<dbReference type="OrthoDB" id="9808939at2"/>
<accession>A0A238Z395</accession>
<dbReference type="PANTHER" id="PTHR30522:SF0">
    <property type="entry name" value="NUCLEOSIDE TRIPHOSPHATE PYROPHOSPHOHYDROLASE"/>
    <property type="match status" value="1"/>
</dbReference>
<dbReference type="InterPro" id="IPR048011">
    <property type="entry name" value="NTP-PPase_MazG-like_C"/>
</dbReference>
<dbReference type="EMBL" id="FZOC01000002">
    <property type="protein sequence ID" value="SNR77448.1"/>
    <property type="molecule type" value="Genomic_DNA"/>
</dbReference>
<dbReference type="GO" id="GO:0006203">
    <property type="term" value="P:dGTP catabolic process"/>
    <property type="evidence" value="ECO:0007669"/>
    <property type="project" value="TreeGrafter"/>
</dbReference>
<dbReference type="SUPFAM" id="SSF101386">
    <property type="entry name" value="all-alpha NTP pyrophosphatases"/>
    <property type="match status" value="2"/>
</dbReference>
<dbReference type="GO" id="GO:0046061">
    <property type="term" value="P:dATP catabolic process"/>
    <property type="evidence" value="ECO:0007669"/>
    <property type="project" value="TreeGrafter"/>
</dbReference>
<evidence type="ECO:0000313" key="3">
    <source>
        <dbReference type="Proteomes" id="UP000198324"/>
    </source>
</evidence>
<dbReference type="Proteomes" id="UP000198324">
    <property type="component" value="Unassembled WGS sequence"/>
</dbReference>
<dbReference type="PANTHER" id="PTHR30522">
    <property type="entry name" value="NUCLEOSIDE TRIPHOSPHATE PYROPHOSPHOHYDROLASE"/>
    <property type="match status" value="1"/>
</dbReference>